<gene>
    <name evidence="3" type="ORF">GCM10023351_23040</name>
</gene>
<sequence>MRRLGTGIGIVVLAAALAGCGSAPWLETSAAETTAPSAATPTPTPTRTFGDQTTAATPSAAPSPVPNDLATGSTTRQLTAGAVSVDVTYWSDLAMDEWTATAVKPISLSLSTTITPDDGQSVYLQRASMTVVPDTGDALAVQEDASTEPHGYLVGSPYSYSQTFSIGGVPEGATAVTVQMRYELLVQTTPTSDEYAKQTATDTLTVAIAG</sequence>
<dbReference type="PROSITE" id="PS51257">
    <property type="entry name" value="PROKAR_LIPOPROTEIN"/>
    <property type="match status" value="1"/>
</dbReference>
<dbReference type="RefSeq" id="WP_345439299.1">
    <property type="nucleotide sequence ID" value="NZ_BAABKO010000004.1"/>
</dbReference>
<keyword evidence="2" id="KW-0732">Signal</keyword>
<dbReference type="EMBL" id="BAABKO010000004">
    <property type="protein sequence ID" value="GAA4777614.1"/>
    <property type="molecule type" value="Genomic_DNA"/>
</dbReference>
<dbReference type="Proteomes" id="UP001501645">
    <property type="component" value="Unassembled WGS sequence"/>
</dbReference>
<feature type="compositionally biased region" description="Low complexity" evidence="1">
    <location>
        <begin position="31"/>
        <end position="41"/>
    </location>
</feature>
<feature type="chain" id="PRO_5046574634" evidence="2">
    <location>
        <begin position="24"/>
        <end position="210"/>
    </location>
</feature>
<evidence type="ECO:0000256" key="1">
    <source>
        <dbReference type="SAM" id="MobiDB-lite"/>
    </source>
</evidence>
<evidence type="ECO:0000313" key="4">
    <source>
        <dbReference type="Proteomes" id="UP001501645"/>
    </source>
</evidence>
<feature type="region of interest" description="Disordered" evidence="1">
    <location>
        <begin position="31"/>
        <end position="73"/>
    </location>
</feature>
<evidence type="ECO:0000256" key="2">
    <source>
        <dbReference type="SAM" id="SignalP"/>
    </source>
</evidence>
<feature type="compositionally biased region" description="Low complexity" evidence="1">
    <location>
        <begin position="53"/>
        <end position="62"/>
    </location>
</feature>
<name>A0ABP9AD20_9MICO</name>
<accession>A0ABP9AD20</accession>
<feature type="signal peptide" evidence="2">
    <location>
        <begin position="1"/>
        <end position="23"/>
    </location>
</feature>
<reference evidence="4" key="1">
    <citation type="journal article" date="2019" name="Int. J. Syst. Evol. Microbiol.">
        <title>The Global Catalogue of Microorganisms (GCM) 10K type strain sequencing project: providing services to taxonomists for standard genome sequencing and annotation.</title>
        <authorList>
            <consortium name="The Broad Institute Genomics Platform"/>
            <consortium name="The Broad Institute Genome Sequencing Center for Infectious Disease"/>
            <person name="Wu L."/>
            <person name="Ma J."/>
        </authorList>
    </citation>
    <scope>NUCLEOTIDE SEQUENCE [LARGE SCALE GENOMIC DNA]</scope>
    <source>
        <strain evidence="4">JCM 18537</strain>
    </source>
</reference>
<organism evidence="3 4">
    <name type="scientific">Microbacterium gilvum</name>
    <dbReference type="NCBI Taxonomy" id="1336204"/>
    <lineage>
        <taxon>Bacteria</taxon>
        <taxon>Bacillati</taxon>
        <taxon>Actinomycetota</taxon>
        <taxon>Actinomycetes</taxon>
        <taxon>Micrococcales</taxon>
        <taxon>Microbacteriaceae</taxon>
        <taxon>Microbacterium</taxon>
    </lineage>
</organism>
<protein>
    <submittedName>
        <fullName evidence="3">Uncharacterized protein</fullName>
    </submittedName>
</protein>
<comment type="caution">
    <text evidence="3">The sequence shown here is derived from an EMBL/GenBank/DDBJ whole genome shotgun (WGS) entry which is preliminary data.</text>
</comment>
<proteinExistence type="predicted"/>
<evidence type="ECO:0000313" key="3">
    <source>
        <dbReference type="EMBL" id="GAA4777614.1"/>
    </source>
</evidence>
<keyword evidence="4" id="KW-1185">Reference proteome</keyword>